<dbReference type="Gene3D" id="3.40.50.10330">
    <property type="entry name" value="Probable inorganic polyphosphate/atp-NAD kinase, domain 1"/>
    <property type="match status" value="1"/>
</dbReference>
<dbReference type="GO" id="GO:0004143">
    <property type="term" value="F:ATP-dependent diacylglycerol kinase activity"/>
    <property type="evidence" value="ECO:0007669"/>
    <property type="project" value="TreeGrafter"/>
</dbReference>
<evidence type="ECO:0000259" key="1">
    <source>
        <dbReference type="PROSITE" id="PS50146"/>
    </source>
</evidence>
<dbReference type="GO" id="GO:0001729">
    <property type="term" value="F:ceramide kinase activity"/>
    <property type="evidence" value="ECO:0007669"/>
    <property type="project" value="TreeGrafter"/>
</dbReference>
<dbReference type="AlphaFoldDB" id="A0A913ZUH1"/>
<dbReference type="GO" id="GO:0046512">
    <property type="term" value="P:sphingosine biosynthetic process"/>
    <property type="evidence" value="ECO:0007669"/>
    <property type="project" value="TreeGrafter"/>
</dbReference>
<dbReference type="PANTHER" id="PTHR12358">
    <property type="entry name" value="SPHINGOSINE KINASE"/>
    <property type="match status" value="1"/>
</dbReference>
<evidence type="ECO:0000313" key="3">
    <source>
        <dbReference type="Proteomes" id="UP000887568"/>
    </source>
</evidence>
<dbReference type="GO" id="GO:0005739">
    <property type="term" value="C:mitochondrion"/>
    <property type="evidence" value="ECO:0007669"/>
    <property type="project" value="TreeGrafter"/>
</dbReference>
<dbReference type="PANTHER" id="PTHR12358:SF31">
    <property type="entry name" value="ACYLGLYCEROL KINASE, MITOCHONDRIAL"/>
    <property type="match status" value="1"/>
</dbReference>
<dbReference type="OMA" id="QASIAYT"/>
<dbReference type="Proteomes" id="UP000887568">
    <property type="component" value="Unplaced"/>
</dbReference>
<dbReference type="Pfam" id="PF00781">
    <property type="entry name" value="DAGK_cat"/>
    <property type="match status" value="1"/>
</dbReference>
<dbReference type="InterPro" id="IPR017438">
    <property type="entry name" value="ATP-NAD_kinase_N"/>
</dbReference>
<dbReference type="GO" id="GO:0016020">
    <property type="term" value="C:membrane"/>
    <property type="evidence" value="ECO:0007669"/>
    <property type="project" value="TreeGrafter"/>
</dbReference>
<accession>A0A913ZUH1</accession>
<dbReference type="SMART" id="SM00046">
    <property type="entry name" value="DAGKc"/>
    <property type="match status" value="1"/>
</dbReference>
<dbReference type="SUPFAM" id="SSF111331">
    <property type="entry name" value="NAD kinase/diacylglycerol kinase-like"/>
    <property type="match status" value="1"/>
</dbReference>
<dbReference type="InterPro" id="IPR050187">
    <property type="entry name" value="Lipid_Phosphate_FormReg"/>
</dbReference>
<dbReference type="GO" id="GO:0047620">
    <property type="term" value="F:acylglycerol kinase activity"/>
    <property type="evidence" value="ECO:0007669"/>
    <property type="project" value="TreeGrafter"/>
</dbReference>
<dbReference type="GO" id="GO:0046513">
    <property type="term" value="P:ceramide biosynthetic process"/>
    <property type="evidence" value="ECO:0007669"/>
    <property type="project" value="TreeGrafter"/>
</dbReference>
<protein>
    <recommendedName>
        <fullName evidence="1">DAGKc domain-containing protein</fullName>
    </recommendedName>
</protein>
<dbReference type="PROSITE" id="PS50146">
    <property type="entry name" value="DAGK"/>
    <property type="match status" value="1"/>
</dbReference>
<organism evidence="2 3">
    <name type="scientific">Patiria miniata</name>
    <name type="common">Bat star</name>
    <name type="synonym">Asterina miniata</name>
    <dbReference type="NCBI Taxonomy" id="46514"/>
    <lineage>
        <taxon>Eukaryota</taxon>
        <taxon>Metazoa</taxon>
        <taxon>Echinodermata</taxon>
        <taxon>Eleutherozoa</taxon>
        <taxon>Asterozoa</taxon>
        <taxon>Asteroidea</taxon>
        <taxon>Valvatacea</taxon>
        <taxon>Valvatida</taxon>
        <taxon>Asterinidae</taxon>
        <taxon>Patiria</taxon>
    </lineage>
</organism>
<proteinExistence type="predicted"/>
<dbReference type="InterPro" id="IPR016064">
    <property type="entry name" value="NAD/diacylglycerol_kinase_sf"/>
</dbReference>
<keyword evidence="3" id="KW-1185">Reference proteome</keyword>
<feature type="domain" description="DAGKc" evidence="1">
    <location>
        <begin position="39"/>
        <end position="181"/>
    </location>
</feature>
<dbReference type="GeneID" id="119727096"/>
<reference evidence="2" key="1">
    <citation type="submission" date="2022-11" db="UniProtKB">
        <authorList>
            <consortium name="EnsemblMetazoa"/>
        </authorList>
    </citation>
    <scope>IDENTIFICATION</scope>
</reference>
<dbReference type="OrthoDB" id="9979394at2759"/>
<dbReference type="InterPro" id="IPR001206">
    <property type="entry name" value="Diacylglycerol_kinase_cat_dom"/>
</dbReference>
<sequence>MEGPNHTVSQLVRWANLLREEFCRKAVIYGQQSVKYATEKPRKVTVILNPAAKKGKAKKLFEKNAAPLLHLAGIDVEIVKTESEGNAKDKAGNLETTDAVVVAGGDGTLGEVVTGLLRREDQASVSVRWPLGVIPLGTTNSLARFLYANAESDVRWMGNAAMAVIRGVTEPIDVMAIQGEDGRKVFTVNNLEWGPLQEARQLSSK</sequence>
<name>A0A913ZUH1_PATMI</name>
<dbReference type="EnsemblMetazoa" id="XM_038198962.1">
    <property type="protein sequence ID" value="XP_038054890.1"/>
    <property type="gene ID" value="LOC119727096"/>
</dbReference>
<evidence type="ECO:0000313" key="2">
    <source>
        <dbReference type="EnsemblMetazoa" id="XP_038054890.1"/>
    </source>
</evidence>
<dbReference type="RefSeq" id="XP_038054890.1">
    <property type="nucleotide sequence ID" value="XM_038198962.1"/>
</dbReference>